<reference evidence="2 3" key="1">
    <citation type="submission" date="2018-06" db="EMBL/GenBank/DDBJ databases">
        <authorList>
            <consortium name="Pathogen Informatics"/>
            <person name="Doyle S."/>
        </authorList>
    </citation>
    <scope>NUCLEOTIDE SEQUENCE [LARGE SCALE GENOMIC DNA]</scope>
    <source>
        <strain evidence="2 3">NCTC7295</strain>
    </source>
</reference>
<keyword evidence="1" id="KW-0472">Membrane</keyword>
<evidence type="ECO:0000313" key="2">
    <source>
        <dbReference type="EMBL" id="SUG16104.1"/>
    </source>
</evidence>
<feature type="transmembrane region" description="Helical" evidence="1">
    <location>
        <begin position="64"/>
        <end position="84"/>
    </location>
</feature>
<organism evidence="2 3">
    <name type="scientific">Salmonella enterica subsp. arizonae</name>
    <dbReference type="NCBI Taxonomy" id="59203"/>
    <lineage>
        <taxon>Bacteria</taxon>
        <taxon>Pseudomonadati</taxon>
        <taxon>Pseudomonadota</taxon>
        <taxon>Gammaproteobacteria</taxon>
        <taxon>Enterobacterales</taxon>
        <taxon>Enterobacteriaceae</taxon>
        <taxon>Salmonella</taxon>
    </lineage>
</organism>
<proteinExistence type="predicted"/>
<evidence type="ECO:0000256" key="1">
    <source>
        <dbReference type="SAM" id="Phobius"/>
    </source>
</evidence>
<evidence type="ECO:0000313" key="3">
    <source>
        <dbReference type="Proteomes" id="UP000254124"/>
    </source>
</evidence>
<gene>
    <name evidence="2" type="primary">celB_2</name>
    <name evidence="2" type="ORF">NCTC7295_03797</name>
</gene>
<keyword evidence="1" id="KW-1133">Transmembrane helix</keyword>
<dbReference type="EMBL" id="UGWZ01000001">
    <property type="protein sequence ID" value="SUG16104.1"/>
    <property type="molecule type" value="Genomic_DNA"/>
</dbReference>
<protein>
    <submittedName>
        <fullName evidence="2">PTS system, cellobiose-specific IIC component</fullName>
    </submittedName>
</protein>
<name>A0A379S9G7_SALER</name>
<dbReference type="AlphaFoldDB" id="A0A379S9G7"/>
<sequence>MDALAAGLLSLASFMTVTPFTIGDVSAIGANWLGGANIISGIIIGLVVAEIFTLLSVRIGLSDYLTAYGIGFALIYCINPRFYYSFHDGTDCMGAVVGWHPFSSGDYEFDCDATGGRSVASLDGHM</sequence>
<keyword evidence="1" id="KW-0812">Transmembrane</keyword>
<dbReference type="Proteomes" id="UP000254124">
    <property type="component" value="Unassembled WGS sequence"/>
</dbReference>
<accession>A0A379S9G7</accession>
<feature type="transmembrane region" description="Helical" evidence="1">
    <location>
        <begin position="35"/>
        <end position="57"/>
    </location>
</feature>